<protein>
    <submittedName>
        <fullName evidence="1">Uncharacterized protein</fullName>
    </submittedName>
</protein>
<dbReference type="EMBL" id="CP093351">
    <property type="protein sequence ID" value="WOH14674.1"/>
    <property type="molecule type" value="Genomic_DNA"/>
</dbReference>
<evidence type="ECO:0000313" key="3">
    <source>
        <dbReference type="Proteomes" id="UP000077755"/>
    </source>
</evidence>
<dbReference type="AlphaFoldDB" id="A0AAF1ATK7"/>
<sequence length="51" mass="5823">MPGLNILLFEPFRSVKEAVALFGERVLAGDVYHANRLQQSFCNDFNKICSY</sequence>
<gene>
    <name evidence="1" type="ORF">DCAR_0311855</name>
    <name evidence="2" type="ORF">DCAR_0934194</name>
</gene>
<dbReference type="EMBL" id="CP093345">
    <property type="protein sequence ID" value="WOG92582.1"/>
    <property type="molecule type" value="Genomic_DNA"/>
</dbReference>
<dbReference type="Proteomes" id="UP000077755">
    <property type="component" value="Chromosome 9"/>
</dbReference>
<reference evidence="1" key="1">
    <citation type="journal article" date="2016" name="Nat. Genet.">
        <title>A high-quality carrot genome assembly provides new insights into carotenoid accumulation and asterid genome evolution.</title>
        <authorList>
            <person name="Iorizzo M."/>
            <person name="Ellison S."/>
            <person name="Senalik D."/>
            <person name="Zeng P."/>
            <person name="Satapoomin P."/>
            <person name="Huang J."/>
            <person name="Bowman M."/>
            <person name="Iovene M."/>
            <person name="Sanseverino W."/>
            <person name="Cavagnaro P."/>
            <person name="Yildiz M."/>
            <person name="Macko-Podgorni A."/>
            <person name="Moranska E."/>
            <person name="Grzebelus E."/>
            <person name="Grzebelus D."/>
            <person name="Ashrafi H."/>
            <person name="Zheng Z."/>
            <person name="Cheng S."/>
            <person name="Spooner D."/>
            <person name="Van Deynze A."/>
            <person name="Simon P."/>
        </authorList>
    </citation>
    <scope>NUCLEOTIDE SEQUENCE</scope>
    <source>
        <tissue evidence="1">Leaf</tissue>
    </source>
</reference>
<keyword evidence="3" id="KW-1185">Reference proteome</keyword>
<organism evidence="1 3">
    <name type="scientific">Daucus carota subsp. sativus</name>
    <name type="common">Carrot</name>
    <dbReference type="NCBI Taxonomy" id="79200"/>
    <lineage>
        <taxon>Eukaryota</taxon>
        <taxon>Viridiplantae</taxon>
        <taxon>Streptophyta</taxon>
        <taxon>Embryophyta</taxon>
        <taxon>Tracheophyta</taxon>
        <taxon>Spermatophyta</taxon>
        <taxon>Magnoliopsida</taxon>
        <taxon>eudicotyledons</taxon>
        <taxon>Gunneridae</taxon>
        <taxon>Pentapetalae</taxon>
        <taxon>asterids</taxon>
        <taxon>campanulids</taxon>
        <taxon>Apiales</taxon>
        <taxon>Apiaceae</taxon>
        <taxon>Apioideae</taxon>
        <taxon>Scandiceae</taxon>
        <taxon>Daucinae</taxon>
        <taxon>Daucus</taxon>
        <taxon>Daucus sect. Daucus</taxon>
    </lineage>
</organism>
<accession>A0AAF1ATK7</accession>
<dbReference type="Proteomes" id="UP000077755">
    <property type="component" value="Chromosome 3"/>
</dbReference>
<name>A0AAF1ATK7_DAUCS</name>
<evidence type="ECO:0000313" key="2">
    <source>
        <dbReference type="EMBL" id="WOH14674.1"/>
    </source>
</evidence>
<reference evidence="1" key="2">
    <citation type="submission" date="2022-03" db="EMBL/GenBank/DDBJ databases">
        <title>Draft title - Genomic analysis of global carrot germplasm unveils the trajectory of domestication and the origin of high carotenoid orange carrot.</title>
        <authorList>
            <person name="Iorizzo M."/>
            <person name="Ellison S."/>
            <person name="Senalik D."/>
            <person name="Macko-Podgorni A."/>
            <person name="Grzebelus D."/>
            <person name="Bostan H."/>
            <person name="Rolling W."/>
            <person name="Curaba J."/>
            <person name="Simon P."/>
        </authorList>
    </citation>
    <scope>NUCLEOTIDE SEQUENCE</scope>
    <source>
        <tissue evidence="1">Leaf</tissue>
    </source>
</reference>
<proteinExistence type="predicted"/>
<evidence type="ECO:0000313" key="1">
    <source>
        <dbReference type="EMBL" id="WOG92582.1"/>
    </source>
</evidence>